<protein>
    <submittedName>
        <fullName evidence="1">Uncharacterized protein</fullName>
    </submittedName>
</protein>
<gene>
    <name evidence="1" type="ORF">HRI_000870200</name>
</gene>
<accession>A0A9W7H6P0</accession>
<dbReference type="Proteomes" id="UP001165190">
    <property type="component" value="Unassembled WGS sequence"/>
</dbReference>
<organism evidence="1 2">
    <name type="scientific">Hibiscus trionum</name>
    <name type="common">Flower of an hour</name>
    <dbReference type="NCBI Taxonomy" id="183268"/>
    <lineage>
        <taxon>Eukaryota</taxon>
        <taxon>Viridiplantae</taxon>
        <taxon>Streptophyta</taxon>
        <taxon>Embryophyta</taxon>
        <taxon>Tracheophyta</taxon>
        <taxon>Spermatophyta</taxon>
        <taxon>Magnoliopsida</taxon>
        <taxon>eudicotyledons</taxon>
        <taxon>Gunneridae</taxon>
        <taxon>Pentapetalae</taxon>
        <taxon>rosids</taxon>
        <taxon>malvids</taxon>
        <taxon>Malvales</taxon>
        <taxon>Malvaceae</taxon>
        <taxon>Malvoideae</taxon>
        <taxon>Hibiscus</taxon>
    </lineage>
</organism>
<name>A0A9W7H6P0_HIBTR</name>
<dbReference type="AlphaFoldDB" id="A0A9W7H6P0"/>
<evidence type="ECO:0000313" key="2">
    <source>
        <dbReference type="Proteomes" id="UP001165190"/>
    </source>
</evidence>
<evidence type="ECO:0000313" key="1">
    <source>
        <dbReference type="EMBL" id="GMI72009.1"/>
    </source>
</evidence>
<reference evidence="1" key="1">
    <citation type="submission" date="2023-05" db="EMBL/GenBank/DDBJ databases">
        <title>Genome and transcriptome analyses reveal genes involved in the formation of fine ridges on petal epidermal cells in Hibiscus trionum.</title>
        <authorList>
            <person name="Koshimizu S."/>
            <person name="Masuda S."/>
            <person name="Ishii T."/>
            <person name="Shirasu K."/>
            <person name="Hoshino A."/>
            <person name="Arita M."/>
        </authorList>
    </citation>
    <scope>NUCLEOTIDE SEQUENCE</scope>
    <source>
        <strain evidence="1">Hamamatsu line</strain>
    </source>
</reference>
<proteinExistence type="predicted"/>
<dbReference type="EMBL" id="BSYR01000010">
    <property type="protein sequence ID" value="GMI72009.1"/>
    <property type="molecule type" value="Genomic_DNA"/>
</dbReference>
<comment type="caution">
    <text evidence="1">The sequence shown here is derived from an EMBL/GenBank/DDBJ whole genome shotgun (WGS) entry which is preliminary data.</text>
</comment>
<sequence>MNFFMVREGGSHQAIQKELDIQGKAYDSFYREGPSPNAELKGCTSNSFYCHLAWLNRCLILSTHAKPPTIDRSKSCSDEIRSSQGAMGKCVSLHQIHPLKFKMNP</sequence>
<keyword evidence="2" id="KW-1185">Reference proteome</keyword>